<name>A0A272EN45_9RHOO</name>
<accession>A0A272EN45</accession>
<evidence type="ECO:0000313" key="3">
    <source>
        <dbReference type="Proteomes" id="UP000216107"/>
    </source>
</evidence>
<comment type="caution">
    <text evidence="2">The sequence shown here is derived from an EMBL/GenBank/DDBJ whole genome shotgun (WGS) entry which is preliminary data.</text>
</comment>
<organism evidence="2 3">
    <name type="scientific">Candidatus Dactylopiibacterium carminicum</name>
    <dbReference type="NCBI Taxonomy" id="857335"/>
    <lineage>
        <taxon>Bacteria</taxon>
        <taxon>Pseudomonadati</taxon>
        <taxon>Pseudomonadota</taxon>
        <taxon>Betaproteobacteria</taxon>
        <taxon>Rhodocyclales</taxon>
        <taxon>Rhodocyclaceae</taxon>
        <taxon>Candidatus Dactylopiibacterium</taxon>
    </lineage>
</organism>
<dbReference type="Proteomes" id="UP000216107">
    <property type="component" value="Unassembled WGS sequence"/>
</dbReference>
<evidence type="ECO:0000313" key="4">
    <source>
        <dbReference type="Proteomes" id="UP000623509"/>
    </source>
</evidence>
<evidence type="ECO:0000313" key="2">
    <source>
        <dbReference type="EMBL" id="PAS91535.1"/>
    </source>
</evidence>
<keyword evidence="4" id="KW-1185">Reference proteome</keyword>
<dbReference type="EMBL" id="NMRN01000077">
    <property type="protein sequence ID" value="PAS91535.1"/>
    <property type="molecule type" value="Genomic_DNA"/>
</dbReference>
<dbReference type="EMBL" id="MDUX01000074">
    <property type="protein sequence ID" value="KAF7597962.1"/>
    <property type="molecule type" value="Genomic_DNA"/>
</dbReference>
<protein>
    <submittedName>
        <fullName evidence="2">Uncharacterized protein</fullName>
    </submittedName>
</protein>
<reference evidence="2 3" key="2">
    <citation type="submission" date="2017-07" db="EMBL/GenBank/DDBJ databases">
        <title>Candidatus Dactylopiibacterium carminicum, a nitrogen-fixing symbiont of the cochineal insect Dactylopius coccus and Dactylopius opuntiae (Hemiptera: Coccoidea: Dactylopiidae).</title>
        <authorList>
            <person name="Vera A."/>
        </authorList>
    </citation>
    <scope>NUCLEOTIDE SEQUENCE [LARGE SCALE GENOMIC DNA]</scope>
    <source>
        <strain evidence="2 3">NFDCM</strain>
    </source>
</reference>
<sequence>MGGGASRLDAWLSLARINWRYAAPQDGEHGKGAWQHDRSGLGWVVPIPVGYGALGEMHDAGSVANARDTTTPFRFVESLYSVGQWLSPHRLEHAEQLLWYAASQPDAGRYRCCNDYRSATDADESDYDF</sequence>
<reference evidence="1 4" key="1">
    <citation type="submission" date="2016-08" db="EMBL/GenBank/DDBJ databases">
        <title>Candidatus Dactylopiibacterium carminicum genome sequence.</title>
        <authorList>
            <person name="Ramirez-Puebla S.T."/>
            <person name="Ormeno-Orrillo E."/>
            <person name="Vera-Ponce De Leon A."/>
            <person name="Luis L."/>
            <person name="Sanchez-Flores A."/>
            <person name="Monica R."/>
            <person name="Martinez-Romero E."/>
        </authorList>
    </citation>
    <scope>NUCLEOTIDE SEQUENCE [LARGE SCALE GENOMIC DNA]</scope>
    <source>
        <strain evidence="1">END1</strain>
    </source>
</reference>
<evidence type="ECO:0000313" key="1">
    <source>
        <dbReference type="EMBL" id="KAF7597962.1"/>
    </source>
</evidence>
<dbReference type="AlphaFoldDB" id="A0A272EN45"/>
<gene>
    <name evidence="1" type="ORF">BGI27_15940</name>
    <name evidence="2" type="ORF">CGU29_15980</name>
</gene>
<dbReference type="InterPro" id="IPR013398">
    <property type="entry name" value="CRISPR-assoc_prot_Csy2"/>
</dbReference>
<dbReference type="OrthoDB" id="1550641at2"/>
<dbReference type="Proteomes" id="UP000623509">
    <property type="component" value="Unassembled WGS sequence"/>
</dbReference>
<proteinExistence type="predicted"/>
<dbReference type="Pfam" id="PF09614">
    <property type="entry name" value="Cas_Csy2"/>
    <property type="match status" value="1"/>
</dbReference>